<accession>A0A1G1XZ55</accession>
<name>A0A1G1XZ55_9BACT</name>
<dbReference type="EMBL" id="MHIE01000021">
    <property type="protein sequence ID" value="OGY45383.1"/>
    <property type="molecule type" value="Genomic_DNA"/>
</dbReference>
<gene>
    <name evidence="1" type="ORF">A2744_04230</name>
</gene>
<dbReference type="Pfam" id="PF06821">
    <property type="entry name" value="Ser_hydrolase"/>
    <property type="match status" value="1"/>
</dbReference>
<dbReference type="GO" id="GO:0016787">
    <property type="term" value="F:hydrolase activity"/>
    <property type="evidence" value="ECO:0007669"/>
    <property type="project" value="InterPro"/>
</dbReference>
<evidence type="ECO:0000313" key="1">
    <source>
        <dbReference type="EMBL" id="OGY45383.1"/>
    </source>
</evidence>
<dbReference type="STRING" id="1797535.A2744_04230"/>
<dbReference type="SUPFAM" id="SSF53474">
    <property type="entry name" value="alpha/beta-Hydrolases"/>
    <property type="match status" value="1"/>
</dbReference>
<reference evidence="1 2" key="1">
    <citation type="journal article" date="2016" name="Nat. Commun.">
        <title>Thousands of microbial genomes shed light on interconnected biogeochemical processes in an aquifer system.</title>
        <authorList>
            <person name="Anantharaman K."/>
            <person name="Brown C.T."/>
            <person name="Hug L.A."/>
            <person name="Sharon I."/>
            <person name="Castelle C.J."/>
            <person name="Probst A.J."/>
            <person name="Thomas B.C."/>
            <person name="Singh A."/>
            <person name="Wilkins M.J."/>
            <person name="Karaoz U."/>
            <person name="Brodie E.L."/>
            <person name="Williams K.H."/>
            <person name="Hubbard S.S."/>
            <person name="Banfield J.F."/>
        </authorList>
    </citation>
    <scope>NUCLEOTIDE SEQUENCE [LARGE SCALE GENOMIC DNA]</scope>
</reference>
<evidence type="ECO:0000313" key="2">
    <source>
        <dbReference type="Proteomes" id="UP000178240"/>
    </source>
</evidence>
<comment type="caution">
    <text evidence="1">The sequence shown here is derived from an EMBL/GenBank/DDBJ whole genome shotgun (WGS) entry which is preliminary data.</text>
</comment>
<organism evidence="1 2">
    <name type="scientific">Candidatus Buchananbacteria bacterium RIFCSPHIGHO2_01_FULL_44_11</name>
    <dbReference type="NCBI Taxonomy" id="1797535"/>
    <lineage>
        <taxon>Bacteria</taxon>
        <taxon>Candidatus Buchananiibacteriota</taxon>
    </lineage>
</organism>
<dbReference type="PANTHER" id="PTHR15394:SF3">
    <property type="entry name" value="SERINE HYDROLASE RBBP9"/>
    <property type="match status" value="1"/>
</dbReference>
<dbReference type="AlphaFoldDB" id="A0A1G1XZ55"/>
<dbReference type="Proteomes" id="UP000178240">
    <property type="component" value="Unassembled WGS sequence"/>
</dbReference>
<dbReference type="InterPro" id="IPR010662">
    <property type="entry name" value="RBBP9/YdeN"/>
</dbReference>
<proteinExistence type="predicted"/>
<dbReference type="Gene3D" id="3.40.50.1820">
    <property type="entry name" value="alpha/beta hydrolase"/>
    <property type="match status" value="1"/>
</dbReference>
<dbReference type="InterPro" id="IPR029058">
    <property type="entry name" value="AB_hydrolase_fold"/>
</dbReference>
<evidence type="ECO:0008006" key="3">
    <source>
        <dbReference type="Google" id="ProtNLM"/>
    </source>
</evidence>
<protein>
    <recommendedName>
        <fullName evidence="3">Peptidase S33 tripeptidyl aminopeptidase-like C-terminal domain-containing protein</fullName>
    </recommendedName>
</protein>
<dbReference type="PANTHER" id="PTHR15394">
    <property type="entry name" value="SERINE HYDROLASE RBBP9"/>
    <property type="match status" value="1"/>
</dbReference>
<sequence>MTILRFLEVAKPDVKVGGVVMVAGFSESIGYQEIDNFFQTPLDYQKVKNSAQQFVAINSDNDHYVPLAQAEILRDKLGAELVVLKSAGHLNDKAGFYQLPILLEKLQLMMAI</sequence>